<name>A0A060ZW59_ONCMY</name>
<dbReference type="GO" id="GO:0097320">
    <property type="term" value="P:plasma membrane tubulation"/>
    <property type="evidence" value="ECO:0007669"/>
    <property type="project" value="TreeGrafter"/>
</dbReference>
<dbReference type="PANTHER" id="PTHR23065:SF14">
    <property type="entry name" value="PROTEIN KINASE C AND CASEIN KINASE SUBSTRATE IN NEURONS PROTEIN 2"/>
    <property type="match status" value="1"/>
</dbReference>
<protein>
    <recommendedName>
        <fullName evidence="3">F-BAR domain-containing protein</fullName>
    </recommendedName>
</protein>
<feature type="region of interest" description="Disordered" evidence="2">
    <location>
        <begin position="34"/>
        <end position="72"/>
    </location>
</feature>
<proteinExistence type="predicted"/>
<feature type="compositionally biased region" description="Basic and acidic residues" evidence="2">
    <location>
        <begin position="50"/>
        <end position="72"/>
    </location>
</feature>
<organism evidence="4 5">
    <name type="scientific">Oncorhynchus mykiss</name>
    <name type="common">Rainbow trout</name>
    <name type="synonym">Salmo gairdneri</name>
    <dbReference type="NCBI Taxonomy" id="8022"/>
    <lineage>
        <taxon>Eukaryota</taxon>
        <taxon>Metazoa</taxon>
        <taxon>Chordata</taxon>
        <taxon>Craniata</taxon>
        <taxon>Vertebrata</taxon>
        <taxon>Euteleostomi</taxon>
        <taxon>Actinopterygii</taxon>
        <taxon>Neopterygii</taxon>
        <taxon>Teleostei</taxon>
        <taxon>Protacanthopterygii</taxon>
        <taxon>Salmoniformes</taxon>
        <taxon>Salmonidae</taxon>
        <taxon>Salmoninae</taxon>
        <taxon>Oncorhynchus</taxon>
    </lineage>
</organism>
<evidence type="ECO:0000313" key="4">
    <source>
        <dbReference type="EMBL" id="CDR10056.1"/>
    </source>
</evidence>
<dbReference type="GO" id="GO:0007010">
    <property type="term" value="P:cytoskeleton organization"/>
    <property type="evidence" value="ECO:0007669"/>
    <property type="project" value="TreeGrafter"/>
</dbReference>
<evidence type="ECO:0000313" key="5">
    <source>
        <dbReference type="Proteomes" id="UP000193380"/>
    </source>
</evidence>
<dbReference type="PANTHER" id="PTHR23065">
    <property type="entry name" value="PROLINE-SERINE-THREONINE PHOSPHATASE INTERACTING PROTEIN 1"/>
    <property type="match status" value="1"/>
</dbReference>
<dbReference type="InterPro" id="IPR027267">
    <property type="entry name" value="AH/BAR_dom_sf"/>
</dbReference>
<dbReference type="GO" id="GO:0005886">
    <property type="term" value="C:plasma membrane"/>
    <property type="evidence" value="ECO:0007669"/>
    <property type="project" value="TreeGrafter"/>
</dbReference>
<keyword evidence="1" id="KW-0175">Coiled coil</keyword>
<feature type="domain" description="F-BAR" evidence="3">
    <location>
        <begin position="1"/>
        <end position="146"/>
    </location>
</feature>
<evidence type="ECO:0000259" key="3">
    <source>
        <dbReference type="PROSITE" id="PS51741"/>
    </source>
</evidence>
<accession>A0A060ZW59</accession>
<dbReference type="FunFam" id="1.20.1270.60:FF:000205">
    <property type="entry name" value="Protein kinase C and casein kinase substrate in neurons protein 1"/>
    <property type="match status" value="1"/>
</dbReference>
<dbReference type="GO" id="GO:0005768">
    <property type="term" value="C:endosome"/>
    <property type="evidence" value="ECO:0007669"/>
    <property type="project" value="TreeGrafter"/>
</dbReference>
<evidence type="ECO:0000256" key="2">
    <source>
        <dbReference type="SAM" id="MobiDB-lite"/>
    </source>
</evidence>
<dbReference type="InterPro" id="IPR031160">
    <property type="entry name" value="F_BAR_dom"/>
</dbReference>
<dbReference type="EMBL" id="FR971129">
    <property type="protein sequence ID" value="CDR10056.1"/>
    <property type="molecule type" value="Genomic_DNA"/>
</dbReference>
<dbReference type="Gene3D" id="1.20.1270.60">
    <property type="entry name" value="Arfaptin homology (AH) domain/BAR domain"/>
    <property type="match status" value="1"/>
</dbReference>
<dbReference type="STRING" id="8022.A0A060ZW59"/>
<dbReference type="PaxDb" id="8022-A0A060ZW59"/>
<feature type="non-terminal residue" evidence="4">
    <location>
        <position position="154"/>
    </location>
</feature>
<reference evidence="4" key="1">
    <citation type="journal article" date="2014" name="Nat. Commun.">
        <title>The rainbow trout genome provides novel insights into evolution after whole-genome duplication in vertebrates.</title>
        <authorList>
            <person name="Berthelot C."/>
            <person name="Brunet F."/>
            <person name="Chalopin D."/>
            <person name="Juanchich A."/>
            <person name="Bernard M."/>
            <person name="Noel B."/>
            <person name="Bento P."/>
            <person name="Da Silva C."/>
            <person name="Labadie K."/>
            <person name="Alberti A."/>
            <person name="Aury J.M."/>
            <person name="Louis A."/>
            <person name="Dehais P."/>
            <person name="Bardou P."/>
            <person name="Montfort J."/>
            <person name="Klopp C."/>
            <person name="Cabau C."/>
            <person name="Gaspin C."/>
            <person name="Thorgaard G.H."/>
            <person name="Boussaha M."/>
            <person name="Quillet E."/>
            <person name="Guyomard R."/>
            <person name="Galiana D."/>
            <person name="Bobe J."/>
            <person name="Volff J.N."/>
            <person name="Genet C."/>
            <person name="Wincker P."/>
            <person name="Jaillon O."/>
            <person name="Roest Crollius H."/>
            <person name="Guiguen Y."/>
        </authorList>
    </citation>
    <scope>NUCLEOTIDE SEQUENCE [LARGE SCALE GENOMIC DNA]</scope>
</reference>
<dbReference type="GO" id="GO:0005543">
    <property type="term" value="F:phospholipid binding"/>
    <property type="evidence" value="ECO:0007669"/>
    <property type="project" value="TreeGrafter"/>
</dbReference>
<evidence type="ECO:0000256" key="1">
    <source>
        <dbReference type="PROSITE-ProRule" id="PRU01077"/>
    </source>
</evidence>
<sequence>MMLTAVPYLLCATWQMETMKKAYHGACKEEKLATSRENNSKLENNSNPEAQKKLQDKVEKCQQEMEKTKERYEKSLEELDKVTPQYIENMEQVFEQWQQFEDKRITFFKALLLEVKHHLDLSTNHKFQTVYHTLEDTISAADAVEDLKWFRSNH</sequence>
<dbReference type="GO" id="GO:0030100">
    <property type="term" value="P:regulation of endocytosis"/>
    <property type="evidence" value="ECO:0007669"/>
    <property type="project" value="TreeGrafter"/>
</dbReference>
<dbReference type="Proteomes" id="UP000193380">
    <property type="component" value="Unassembled WGS sequence"/>
</dbReference>
<dbReference type="AlphaFoldDB" id="A0A060ZW59"/>
<gene>
    <name evidence="4" type="ORF">GSONMT00004893001</name>
</gene>
<dbReference type="PROSITE" id="PS51741">
    <property type="entry name" value="F_BAR"/>
    <property type="match status" value="1"/>
</dbReference>
<dbReference type="SUPFAM" id="SSF103657">
    <property type="entry name" value="BAR/IMD domain-like"/>
    <property type="match status" value="1"/>
</dbReference>
<reference evidence="4" key="2">
    <citation type="submission" date="2014-03" db="EMBL/GenBank/DDBJ databases">
        <authorList>
            <person name="Genoscope - CEA"/>
        </authorList>
    </citation>
    <scope>NUCLEOTIDE SEQUENCE</scope>
</reference>